<gene>
    <name evidence="2" type="ORF">IPOD504_LOCUS13595</name>
</gene>
<organism evidence="2 3">
    <name type="scientific">Iphiclides podalirius</name>
    <name type="common">scarce swallowtail</name>
    <dbReference type="NCBI Taxonomy" id="110791"/>
    <lineage>
        <taxon>Eukaryota</taxon>
        <taxon>Metazoa</taxon>
        <taxon>Ecdysozoa</taxon>
        <taxon>Arthropoda</taxon>
        <taxon>Hexapoda</taxon>
        <taxon>Insecta</taxon>
        <taxon>Pterygota</taxon>
        <taxon>Neoptera</taxon>
        <taxon>Endopterygota</taxon>
        <taxon>Lepidoptera</taxon>
        <taxon>Glossata</taxon>
        <taxon>Ditrysia</taxon>
        <taxon>Papilionoidea</taxon>
        <taxon>Papilionidae</taxon>
        <taxon>Papilioninae</taxon>
        <taxon>Iphiclides</taxon>
    </lineage>
</organism>
<evidence type="ECO:0000313" key="2">
    <source>
        <dbReference type="EMBL" id="CAH2066815.1"/>
    </source>
</evidence>
<feature type="non-terminal residue" evidence="2">
    <location>
        <position position="96"/>
    </location>
</feature>
<dbReference type="Proteomes" id="UP000837857">
    <property type="component" value="Chromosome 4"/>
</dbReference>
<name>A0ABN8ITM4_9NEOP</name>
<protein>
    <submittedName>
        <fullName evidence="2">Uncharacterized protein</fullName>
    </submittedName>
</protein>
<evidence type="ECO:0000256" key="1">
    <source>
        <dbReference type="SAM" id="MobiDB-lite"/>
    </source>
</evidence>
<accession>A0ABN8ITM4</accession>
<evidence type="ECO:0000313" key="3">
    <source>
        <dbReference type="Proteomes" id="UP000837857"/>
    </source>
</evidence>
<dbReference type="EMBL" id="OW152816">
    <property type="protein sequence ID" value="CAH2066815.1"/>
    <property type="molecule type" value="Genomic_DNA"/>
</dbReference>
<feature type="region of interest" description="Disordered" evidence="1">
    <location>
        <begin position="60"/>
        <end position="96"/>
    </location>
</feature>
<keyword evidence="3" id="KW-1185">Reference proteome</keyword>
<proteinExistence type="predicted"/>
<feature type="compositionally biased region" description="Gly residues" evidence="1">
    <location>
        <begin position="63"/>
        <end position="73"/>
    </location>
</feature>
<reference evidence="2" key="1">
    <citation type="submission" date="2022-03" db="EMBL/GenBank/DDBJ databases">
        <authorList>
            <person name="Martin H S."/>
        </authorList>
    </citation>
    <scope>NUCLEOTIDE SEQUENCE</scope>
</reference>
<sequence length="96" mass="10249">MPPCVDCSRGEIRVRSGDLKVLGSRRLAGRCDGSSEVGRARYWSLRRECEGLYSRDRLSGVGMSRGGRGGGVALPGKALSRVQRAPGAAQPPPPRK</sequence>